<organism evidence="1 2">
    <name type="scientific">Ralstonia solanacearum K60</name>
    <dbReference type="NCBI Taxonomy" id="1091042"/>
    <lineage>
        <taxon>Bacteria</taxon>
        <taxon>Pseudomonadati</taxon>
        <taxon>Pseudomonadota</taxon>
        <taxon>Betaproteobacteria</taxon>
        <taxon>Burkholderiales</taxon>
        <taxon>Burkholderiaceae</taxon>
        <taxon>Ralstonia</taxon>
        <taxon>Ralstonia solanacearum species complex</taxon>
    </lineage>
</organism>
<sequence>MRNGRGLRFKRLKRFKPVRPPAMAAGSMRFRANAERRQLPTTHDDASAMAISTAIRSLPARILHLSCGCAATQLTPGPLA</sequence>
<accession>A0AAP7ZJK4</accession>
<dbReference type="EMBL" id="NCTK01000002">
    <property type="protein sequence ID" value="OYQ10008.1"/>
    <property type="molecule type" value="Genomic_DNA"/>
</dbReference>
<reference evidence="1 2" key="1">
    <citation type="submission" date="2017-04" db="EMBL/GenBank/DDBJ databases">
        <title>Genome Announcement: Closed genomes of Ralstonia solanacearum strains K60, UW551, and UW700.</title>
        <authorList>
            <person name="Hayes M."/>
            <person name="Macintyre A.M."/>
            <person name="Allen C."/>
        </authorList>
    </citation>
    <scope>NUCLEOTIDE SEQUENCE [LARGE SCALE GENOMIC DNA]</scope>
    <source>
        <strain evidence="1 2">UW25</strain>
    </source>
</reference>
<evidence type="ECO:0000313" key="1">
    <source>
        <dbReference type="EMBL" id="OYQ10008.1"/>
    </source>
</evidence>
<dbReference type="Proteomes" id="UP000216164">
    <property type="component" value="Unassembled WGS sequence"/>
</dbReference>
<protein>
    <submittedName>
        <fullName evidence="1">Uncharacterized protein</fullName>
    </submittedName>
</protein>
<proteinExistence type="predicted"/>
<evidence type="ECO:0000313" key="2">
    <source>
        <dbReference type="Proteomes" id="UP000216164"/>
    </source>
</evidence>
<dbReference type="RefSeq" id="WP_162615795.1">
    <property type="nucleotide sequence ID" value="NZ_NCTK01000002.1"/>
</dbReference>
<gene>
    <name evidence="1" type="ORF">B7R77_24810</name>
</gene>
<name>A0AAP7ZJK4_RALSL</name>
<dbReference type="AlphaFoldDB" id="A0AAP7ZJK4"/>
<comment type="caution">
    <text evidence="1">The sequence shown here is derived from an EMBL/GenBank/DDBJ whole genome shotgun (WGS) entry which is preliminary data.</text>
</comment>